<gene>
    <name evidence="1" type="ORF">EKO04_004151</name>
</gene>
<dbReference type="AlphaFoldDB" id="A0A8H7J5V5"/>
<evidence type="ECO:0000313" key="2">
    <source>
        <dbReference type="Proteomes" id="UP000651452"/>
    </source>
</evidence>
<evidence type="ECO:0000313" key="1">
    <source>
        <dbReference type="EMBL" id="KAF9697681.1"/>
    </source>
</evidence>
<comment type="caution">
    <text evidence="1">The sequence shown here is derived from an EMBL/GenBank/DDBJ whole genome shotgun (WGS) entry which is preliminary data.</text>
</comment>
<dbReference type="Gene3D" id="1.10.1520.10">
    <property type="entry name" value="Ribonuclease III domain"/>
    <property type="match status" value="1"/>
</dbReference>
<dbReference type="InterPro" id="IPR036389">
    <property type="entry name" value="RNase_III_sf"/>
</dbReference>
<dbReference type="GO" id="GO:0006396">
    <property type="term" value="P:RNA processing"/>
    <property type="evidence" value="ECO:0007669"/>
    <property type="project" value="InterPro"/>
</dbReference>
<dbReference type="GO" id="GO:0004525">
    <property type="term" value="F:ribonuclease III activity"/>
    <property type="evidence" value="ECO:0007669"/>
    <property type="project" value="InterPro"/>
</dbReference>
<dbReference type="Proteomes" id="UP000651452">
    <property type="component" value="Unassembled WGS sequence"/>
</dbReference>
<name>A0A8H7J5V5_9PLEO</name>
<proteinExistence type="predicted"/>
<reference evidence="1" key="1">
    <citation type="submission" date="2018-12" db="EMBL/GenBank/DDBJ databases">
        <authorList>
            <person name="Syme R.A."/>
            <person name="Farfan-Caceres L."/>
            <person name="Lichtenzveig J."/>
        </authorList>
    </citation>
    <scope>NUCLEOTIDE SEQUENCE</scope>
    <source>
        <strain evidence="1">Al4</strain>
    </source>
</reference>
<reference evidence="1" key="2">
    <citation type="submission" date="2020-09" db="EMBL/GenBank/DDBJ databases">
        <title>Reference genome assembly for Australian Ascochyta lentis isolate Al4.</title>
        <authorList>
            <person name="Lee R.C."/>
            <person name="Farfan-Caceres L.M."/>
            <person name="Debler J.W."/>
            <person name="Williams A.H."/>
            <person name="Henares B.M."/>
        </authorList>
    </citation>
    <scope>NUCLEOTIDE SEQUENCE</scope>
    <source>
        <strain evidence="1">Al4</strain>
    </source>
</reference>
<organism evidence="1 2">
    <name type="scientific">Ascochyta lentis</name>
    <dbReference type="NCBI Taxonomy" id="205686"/>
    <lineage>
        <taxon>Eukaryota</taxon>
        <taxon>Fungi</taxon>
        <taxon>Dikarya</taxon>
        <taxon>Ascomycota</taxon>
        <taxon>Pezizomycotina</taxon>
        <taxon>Dothideomycetes</taxon>
        <taxon>Pleosporomycetidae</taxon>
        <taxon>Pleosporales</taxon>
        <taxon>Pleosporineae</taxon>
        <taxon>Didymellaceae</taxon>
        <taxon>Ascochyta</taxon>
    </lineage>
</organism>
<sequence length="159" mass="17511">MPLKSSKSSSPSMEDIIFDIENILEYQFEDLQLCRGALRSGKEQDRLTSLHPIPIPGNNKKFATAARECGLDKVFTQRKRSELPDEKLAKIVKALLGAVAEDSGEETDVCRAAHNLGLWNPTQIPTAEPIVGDLLGLEELKYVVRDLEVLSVPVLGSLI</sequence>
<dbReference type="OrthoDB" id="3790311at2759"/>
<protein>
    <submittedName>
        <fullName evidence="1">Uncharacterized protein</fullName>
    </submittedName>
</protein>
<dbReference type="SUPFAM" id="SSF69065">
    <property type="entry name" value="RNase III domain-like"/>
    <property type="match status" value="1"/>
</dbReference>
<keyword evidence="2" id="KW-1185">Reference proteome</keyword>
<dbReference type="EMBL" id="RZGK01000007">
    <property type="protein sequence ID" value="KAF9697681.1"/>
    <property type="molecule type" value="Genomic_DNA"/>
</dbReference>
<accession>A0A8H7J5V5</accession>